<evidence type="ECO:0000256" key="5">
    <source>
        <dbReference type="ARBA" id="ARBA00023273"/>
    </source>
</evidence>
<reference evidence="9" key="1">
    <citation type="submission" date="2017-02" db="UniProtKB">
        <authorList>
            <consortium name="WormBaseParasite"/>
        </authorList>
    </citation>
    <scope>IDENTIFICATION</scope>
</reference>
<evidence type="ECO:0000259" key="6">
    <source>
        <dbReference type="Pfam" id="PF22544"/>
    </source>
</evidence>
<name>A0A0R3TZJ8_RODNA</name>
<dbReference type="STRING" id="102285.A0A0R3TZJ8"/>
<keyword evidence="8" id="KW-1185">Reference proteome</keyword>
<sequence>MLPLTPSVFQLGRHQGQFTVCGAQITGTSVCEHVFGVLKFHATLTVVSPTICVYPDVVTLQKPLVLFETIRLKVNVANPSSNCPINFKWISPNPRDELNLNDVMQDIIIYPESGRLSPLETKPIMISLTPKVLGQLECVLNCIPNASSKHGAQLKVVGEISSPSLELENECIDFGILCPNQTIMKTTCIRNPSCAPLKWVSSLSQETDFTFKLEPSSGLLKPKCQQKISITFHSQSADRFYDNVNFMVDNGPIKALKLIGEVKECSIFMNPQEMQIDELYVNDPYTFYIEVQNTSDVKSKFSWQKSSKR</sequence>
<evidence type="ECO:0000256" key="4">
    <source>
        <dbReference type="ARBA" id="ARBA00023069"/>
    </source>
</evidence>
<dbReference type="OrthoDB" id="2115465at2759"/>
<dbReference type="EMBL" id="UZAE01015202">
    <property type="protein sequence ID" value="VDO15415.1"/>
    <property type="molecule type" value="Genomic_DNA"/>
</dbReference>
<dbReference type="InterPro" id="IPR033304">
    <property type="entry name" value="DLEC1"/>
</dbReference>
<dbReference type="Pfam" id="PF22544">
    <property type="entry name" value="HYDIN_VesB_CFA65-like_Ig"/>
    <property type="match status" value="1"/>
</dbReference>
<evidence type="ECO:0000313" key="8">
    <source>
        <dbReference type="Proteomes" id="UP000278807"/>
    </source>
</evidence>
<evidence type="ECO:0000256" key="1">
    <source>
        <dbReference type="ARBA" id="ARBA00004138"/>
    </source>
</evidence>
<evidence type="ECO:0000313" key="7">
    <source>
        <dbReference type="EMBL" id="VDO15415.1"/>
    </source>
</evidence>
<keyword evidence="5" id="KW-0966">Cell projection</keyword>
<dbReference type="GO" id="GO:0005737">
    <property type="term" value="C:cytoplasm"/>
    <property type="evidence" value="ECO:0007669"/>
    <property type="project" value="TreeGrafter"/>
</dbReference>
<dbReference type="InterPro" id="IPR013783">
    <property type="entry name" value="Ig-like_fold"/>
</dbReference>
<dbReference type="InterPro" id="IPR053879">
    <property type="entry name" value="HYDIN_VesB_CFA65-like_Ig"/>
</dbReference>
<proteinExistence type="predicted"/>
<comment type="subcellular location">
    <subcellularLocation>
        <location evidence="1">Cell projection</location>
        <location evidence="1">Cilium</location>
    </subcellularLocation>
    <subcellularLocation>
        <location evidence="2">Cytoplasm</location>
    </subcellularLocation>
</comment>
<dbReference type="Proteomes" id="UP000278807">
    <property type="component" value="Unassembled WGS sequence"/>
</dbReference>
<keyword evidence="4" id="KW-0969">Cilium</keyword>
<evidence type="ECO:0000256" key="3">
    <source>
        <dbReference type="ARBA" id="ARBA00022490"/>
    </source>
</evidence>
<protein>
    <submittedName>
        <fullName evidence="9">Hydrocephalus-inducing protein homolog</fullName>
    </submittedName>
</protein>
<dbReference type="GO" id="GO:0008285">
    <property type="term" value="P:negative regulation of cell population proliferation"/>
    <property type="evidence" value="ECO:0007669"/>
    <property type="project" value="InterPro"/>
</dbReference>
<dbReference type="Gene3D" id="2.60.40.10">
    <property type="entry name" value="Immunoglobulins"/>
    <property type="match status" value="2"/>
</dbReference>
<keyword evidence="3" id="KW-0963">Cytoplasm</keyword>
<feature type="domain" description="HYDIN/VesB/CFA65-like Ig-like" evidence="6">
    <location>
        <begin position="163"/>
        <end position="257"/>
    </location>
</feature>
<dbReference type="GO" id="GO:0015631">
    <property type="term" value="F:tubulin binding"/>
    <property type="evidence" value="ECO:0007669"/>
    <property type="project" value="TreeGrafter"/>
</dbReference>
<dbReference type="WBParaSite" id="HNAJ_0001329701-mRNA-1">
    <property type="protein sequence ID" value="HNAJ_0001329701-mRNA-1"/>
    <property type="gene ID" value="HNAJ_0001329701"/>
</dbReference>
<dbReference type="AlphaFoldDB" id="A0A0R3TZJ8"/>
<evidence type="ECO:0000256" key="2">
    <source>
        <dbReference type="ARBA" id="ARBA00004496"/>
    </source>
</evidence>
<dbReference type="PANTHER" id="PTHR46348:SF1">
    <property type="entry name" value="DELETED IN LUNG AND ESOPHAGEAL CANCER PROTEIN 1"/>
    <property type="match status" value="1"/>
</dbReference>
<accession>A0A0R3TZJ8</accession>
<organism evidence="9">
    <name type="scientific">Rodentolepis nana</name>
    <name type="common">Dwarf tapeworm</name>
    <name type="synonym">Hymenolepis nana</name>
    <dbReference type="NCBI Taxonomy" id="102285"/>
    <lineage>
        <taxon>Eukaryota</taxon>
        <taxon>Metazoa</taxon>
        <taxon>Spiralia</taxon>
        <taxon>Lophotrochozoa</taxon>
        <taxon>Platyhelminthes</taxon>
        <taxon>Cestoda</taxon>
        <taxon>Eucestoda</taxon>
        <taxon>Cyclophyllidea</taxon>
        <taxon>Hymenolepididae</taxon>
        <taxon>Rodentolepis</taxon>
    </lineage>
</organism>
<reference evidence="7 8" key="2">
    <citation type="submission" date="2018-11" db="EMBL/GenBank/DDBJ databases">
        <authorList>
            <consortium name="Pathogen Informatics"/>
        </authorList>
    </citation>
    <scope>NUCLEOTIDE SEQUENCE [LARGE SCALE GENOMIC DNA]</scope>
</reference>
<gene>
    <name evidence="7" type="ORF">HNAJ_LOCUS13271</name>
</gene>
<evidence type="ECO:0000313" key="9">
    <source>
        <dbReference type="WBParaSite" id="HNAJ_0001329701-mRNA-1"/>
    </source>
</evidence>
<dbReference type="GO" id="GO:0005929">
    <property type="term" value="C:cilium"/>
    <property type="evidence" value="ECO:0007669"/>
    <property type="project" value="TreeGrafter"/>
</dbReference>
<dbReference type="PANTHER" id="PTHR46348">
    <property type="entry name" value="DELETED IN LUNG AND ESOPHAGEAL CANCER PROTEIN 1"/>
    <property type="match status" value="1"/>
</dbReference>